<proteinExistence type="predicted"/>
<organism evidence="1">
    <name type="scientific">bioreactor metagenome</name>
    <dbReference type="NCBI Taxonomy" id="1076179"/>
    <lineage>
        <taxon>unclassified sequences</taxon>
        <taxon>metagenomes</taxon>
        <taxon>ecological metagenomes</taxon>
    </lineage>
</organism>
<sequence length="86" mass="9658">MSIDQRIAVTEILGHPHHRFVDGTVTVGMVLTHYIPDDTCGFFVRFIGRNAQFAHAVKDTAMDRLESVTDVRQSPGYDNAHGIFQE</sequence>
<evidence type="ECO:0000313" key="1">
    <source>
        <dbReference type="EMBL" id="MPM11776.1"/>
    </source>
</evidence>
<dbReference type="AlphaFoldDB" id="A0A644X6H8"/>
<protein>
    <submittedName>
        <fullName evidence="1">Uncharacterized protein</fullName>
    </submittedName>
</protein>
<accession>A0A644X6H8</accession>
<reference evidence="1" key="1">
    <citation type="submission" date="2019-08" db="EMBL/GenBank/DDBJ databases">
        <authorList>
            <person name="Kucharzyk K."/>
            <person name="Murdoch R.W."/>
            <person name="Higgins S."/>
            <person name="Loffler F."/>
        </authorList>
    </citation>
    <scope>NUCLEOTIDE SEQUENCE</scope>
</reference>
<comment type="caution">
    <text evidence="1">The sequence shown here is derived from an EMBL/GenBank/DDBJ whole genome shotgun (WGS) entry which is preliminary data.</text>
</comment>
<dbReference type="EMBL" id="VSSQ01001877">
    <property type="protein sequence ID" value="MPM11776.1"/>
    <property type="molecule type" value="Genomic_DNA"/>
</dbReference>
<name>A0A644X6H8_9ZZZZ</name>
<gene>
    <name evidence="1" type="ORF">SDC9_58127</name>
</gene>